<evidence type="ECO:0000259" key="1">
    <source>
        <dbReference type="Pfam" id="PF00814"/>
    </source>
</evidence>
<dbReference type="EMBL" id="JARXHW010000026">
    <property type="protein sequence ID" value="MDQ8208193.1"/>
    <property type="molecule type" value="Genomic_DNA"/>
</dbReference>
<gene>
    <name evidence="2" type="ORF">QEH52_11785</name>
</gene>
<keyword evidence="3" id="KW-1185">Reference proteome</keyword>
<feature type="domain" description="Gcp-like" evidence="1">
    <location>
        <begin position="40"/>
        <end position="109"/>
    </location>
</feature>
<evidence type="ECO:0000313" key="2">
    <source>
        <dbReference type="EMBL" id="MDQ8208193.1"/>
    </source>
</evidence>
<dbReference type="InterPro" id="IPR043129">
    <property type="entry name" value="ATPase_NBD"/>
</dbReference>
<reference evidence="2 3" key="1">
    <citation type="submission" date="2023-04" db="EMBL/GenBank/DDBJ databases">
        <title>A novel bacteria isolated from coastal sediment.</title>
        <authorList>
            <person name="Liu X.-J."/>
            <person name="Du Z.-J."/>
        </authorList>
    </citation>
    <scope>NUCLEOTIDE SEQUENCE [LARGE SCALE GENOMIC DNA]</scope>
    <source>
        <strain evidence="2 3">SDUM461003</strain>
    </source>
</reference>
<accession>A0ABU1AVM9</accession>
<dbReference type="Gene3D" id="3.30.420.40">
    <property type="match status" value="1"/>
</dbReference>
<protein>
    <recommendedName>
        <fullName evidence="1">Gcp-like domain-containing protein</fullName>
    </recommendedName>
</protein>
<evidence type="ECO:0000313" key="3">
    <source>
        <dbReference type="Proteomes" id="UP001225316"/>
    </source>
</evidence>
<organism evidence="2 3">
    <name type="scientific">Thalassobacterium maritimum</name>
    <dbReference type="NCBI Taxonomy" id="3041265"/>
    <lineage>
        <taxon>Bacteria</taxon>
        <taxon>Pseudomonadati</taxon>
        <taxon>Verrucomicrobiota</taxon>
        <taxon>Opitutia</taxon>
        <taxon>Puniceicoccales</taxon>
        <taxon>Coraliomargaritaceae</taxon>
        <taxon>Thalassobacterium</taxon>
    </lineage>
</organism>
<name>A0ABU1AVM9_9BACT</name>
<proteinExistence type="predicted"/>
<sequence length="221" mass="24321">MQEDHISLVIDGSGSSVFAGLLNSQDQWLATIDRPGTPLEELFPAIEQSLAEAKLSLADIDRYIYCEGPGSVLGLRLCAMAIETWTRLYPASAKLYKYNSLQLIAHALCHAQPELQDALIVADWKKGAWNALYIRDGQVGSSEVIDDAGLAAWTGPLFHLPQRKGWQSPPARAQTLSYRPAQLSSVRTEPGLLQASESVELYSSGINTFQKWTPTRHRAQA</sequence>
<dbReference type="Pfam" id="PF00814">
    <property type="entry name" value="TsaD"/>
    <property type="match status" value="1"/>
</dbReference>
<dbReference type="InterPro" id="IPR000905">
    <property type="entry name" value="Gcp-like_dom"/>
</dbReference>
<dbReference type="SUPFAM" id="SSF53067">
    <property type="entry name" value="Actin-like ATPase domain"/>
    <property type="match status" value="1"/>
</dbReference>
<dbReference type="Proteomes" id="UP001225316">
    <property type="component" value="Unassembled WGS sequence"/>
</dbReference>
<comment type="caution">
    <text evidence="2">The sequence shown here is derived from an EMBL/GenBank/DDBJ whole genome shotgun (WGS) entry which is preliminary data.</text>
</comment>
<dbReference type="RefSeq" id="WP_308950678.1">
    <property type="nucleotide sequence ID" value="NZ_JARXHW010000026.1"/>
</dbReference>